<evidence type="ECO:0000313" key="2">
    <source>
        <dbReference type="EMBL" id="RQW75954.1"/>
    </source>
</evidence>
<dbReference type="EMBL" id="RRCT01000002">
    <property type="protein sequence ID" value="RQW75954.1"/>
    <property type="molecule type" value="Genomic_DNA"/>
</dbReference>
<dbReference type="RefSeq" id="WP_124763212.1">
    <property type="nucleotide sequence ID" value="NZ_JAFBDY010000002.1"/>
</dbReference>
<reference evidence="2 3" key="1">
    <citation type="journal article" date="2013" name="J. Microbiol.">
        <title>Lysinibacillus chungkukjangi sp. nov., isolated from Chungkukjang, Korean fermented soybean food.</title>
        <authorList>
            <person name="Kim S.J."/>
            <person name="Jang Y.H."/>
            <person name="Hamada M."/>
            <person name="Ahn J.H."/>
            <person name="Weon H.Y."/>
            <person name="Suzuki K."/>
            <person name="Whang K.S."/>
            <person name="Kwon S.W."/>
        </authorList>
    </citation>
    <scope>NUCLEOTIDE SEQUENCE [LARGE SCALE GENOMIC DNA]</scope>
    <source>
        <strain evidence="2 3">MCCC 1A12701</strain>
    </source>
</reference>
<evidence type="ECO:0000256" key="1">
    <source>
        <dbReference type="SAM" id="MobiDB-lite"/>
    </source>
</evidence>
<comment type="caution">
    <text evidence="2">The sequence shown here is derived from an EMBL/GenBank/DDBJ whole genome shotgun (WGS) entry which is preliminary data.</text>
</comment>
<feature type="region of interest" description="Disordered" evidence="1">
    <location>
        <begin position="31"/>
        <end position="50"/>
    </location>
</feature>
<accession>A0A3N9UIX8</accession>
<organism evidence="2 3">
    <name type="scientific">Lysinibacillus composti</name>
    <dbReference type="NCBI Taxonomy" id="720633"/>
    <lineage>
        <taxon>Bacteria</taxon>
        <taxon>Bacillati</taxon>
        <taxon>Bacillota</taxon>
        <taxon>Bacilli</taxon>
        <taxon>Bacillales</taxon>
        <taxon>Bacillaceae</taxon>
        <taxon>Lysinibacillus</taxon>
    </lineage>
</organism>
<name>A0A3N9UIX8_9BACI</name>
<evidence type="ECO:0000313" key="3">
    <source>
        <dbReference type="Proteomes" id="UP000274033"/>
    </source>
</evidence>
<sequence>MKEIIYLDTEIMNSMLAQLDQGLVNNFSMESSNQETTGEATQSTRHSSGGLTAGVKVSSGFLPGGSFQLGGKSDAGGNESESYTTTFLEGQKDILNKAFHDHALNILISKLEDNELLIRGTNVNEGDLFLLDSQFKFYDFELMKKSLSADFFEKFMLFGISPENKMSIEEAKRITGKKNHNAQERQKLDEARKIVTAHQIISPIINVFDQLNSLGHFASELLTDLSLIKADKNIGLLKKDCLRESAESLSFRTDNSRNAKMLLRVIGKKNNIFDGNSVMKFAENDIDMFPNIMLDIILGSFKILEKNDVLVTPIAIYYE</sequence>
<protein>
    <submittedName>
        <fullName evidence="2">Uncharacterized protein</fullName>
    </submittedName>
</protein>
<dbReference type="OrthoDB" id="1937560at2"/>
<gene>
    <name evidence="2" type="ORF">EBB45_04880</name>
</gene>
<dbReference type="InterPro" id="IPR045633">
    <property type="entry name" value="DUF6414"/>
</dbReference>
<dbReference type="Pfam" id="PF19952">
    <property type="entry name" value="DUF6414"/>
    <property type="match status" value="1"/>
</dbReference>
<dbReference type="AlphaFoldDB" id="A0A3N9UIX8"/>
<proteinExistence type="predicted"/>
<dbReference type="Proteomes" id="UP000274033">
    <property type="component" value="Unassembled WGS sequence"/>
</dbReference>
<keyword evidence="3" id="KW-1185">Reference proteome</keyword>